<gene>
    <name evidence="3" type="ORF">GCM10009824_13270</name>
</gene>
<accession>A0ABN2XQ23</accession>
<sequence>MTSHDPHATTASEPATPEHPTSEPVVQYQERLTVAWWMWLVVLFVGAASFIALAPINMAVGIIAAIVIMVIIALILYLGSPRITVTDQDVRVGRAYIERRFVGEAEPLRGDAVRVARGPDLDGRAFMNFRVSVPDMCRIEIVDPVDPTPYWLTATRHPEELAEAINAGRASDPA</sequence>
<proteinExistence type="predicted"/>
<evidence type="ECO:0000313" key="4">
    <source>
        <dbReference type="Proteomes" id="UP001500166"/>
    </source>
</evidence>
<dbReference type="InterPro" id="IPR021443">
    <property type="entry name" value="DUF3093"/>
</dbReference>
<keyword evidence="2" id="KW-1133">Transmembrane helix</keyword>
<dbReference type="RefSeq" id="WP_344224217.1">
    <property type="nucleotide sequence ID" value="NZ_BAAAQA010000015.1"/>
</dbReference>
<feature type="region of interest" description="Disordered" evidence="1">
    <location>
        <begin position="1"/>
        <end position="23"/>
    </location>
</feature>
<dbReference type="Proteomes" id="UP001500166">
    <property type="component" value="Unassembled WGS sequence"/>
</dbReference>
<evidence type="ECO:0000313" key="3">
    <source>
        <dbReference type="EMBL" id="GAA2115386.1"/>
    </source>
</evidence>
<name>A0ABN2XQ23_9MICC</name>
<reference evidence="3 4" key="1">
    <citation type="journal article" date="2019" name="Int. J. Syst. Evol. Microbiol.">
        <title>The Global Catalogue of Microorganisms (GCM) 10K type strain sequencing project: providing services to taxonomists for standard genome sequencing and annotation.</title>
        <authorList>
            <consortium name="The Broad Institute Genomics Platform"/>
            <consortium name="The Broad Institute Genome Sequencing Center for Infectious Disease"/>
            <person name="Wu L."/>
            <person name="Ma J."/>
        </authorList>
    </citation>
    <scope>NUCLEOTIDE SEQUENCE [LARGE SCALE GENOMIC DNA]</scope>
    <source>
        <strain evidence="3 4">JCM 15914</strain>
    </source>
</reference>
<keyword evidence="4" id="KW-1185">Reference proteome</keyword>
<keyword evidence="2" id="KW-0812">Transmembrane</keyword>
<evidence type="ECO:0000256" key="1">
    <source>
        <dbReference type="SAM" id="MobiDB-lite"/>
    </source>
</evidence>
<dbReference type="EMBL" id="BAAAQA010000015">
    <property type="protein sequence ID" value="GAA2115386.1"/>
    <property type="molecule type" value="Genomic_DNA"/>
</dbReference>
<organism evidence="3 4">
    <name type="scientific">Kocuria atrinae</name>
    <dbReference type="NCBI Taxonomy" id="592377"/>
    <lineage>
        <taxon>Bacteria</taxon>
        <taxon>Bacillati</taxon>
        <taxon>Actinomycetota</taxon>
        <taxon>Actinomycetes</taxon>
        <taxon>Micrococcales</taxon>
        <taxon>Micrococcaceae</taxon>
        <taxon>Kocuria</taxon>
    </lineage>
</organism>
<feature type="transmembrane region" description="Helical" evidence="2">
    <location>
        <begin position="60"/>
        <end position="79"/>
    </location>
</feature>
<dbReference type="Pfam" id="PF11292">
    <property type="entry name" value="DUF3093"/>
    <property type="match status" value="1"/>
</dbReference>
<feature type="transmembrane region" description="Helical" evidence="2">
    <location>
        <begin position="34"/>
        <end position="53"/>
    </location>
</feature>
<comment type="caution">
    <text evidence="3">The sequence shown here is derived from an EMBL/GenBank/DDBJ whole genome shotgun (WGS) entry which is preliminary data.</text>
</comment>
<protein>
    <submittedName>
        <fullName evidence="3">DUF3093 domain-containing protein</fullName>
    </submittedName>
</protein>
<keyword evidence="2" id="KW-0472">Membrane</keyword>
<evidence type="ECO:0000256" key="2">
    <source>
        <dbReference type="SAM" id="Phobius"/>
    </source>
</evidence>